<feature type="domain" description="Core-binding (CB)" evidence="11">
    <location>
        <begin position="13"/>
        <end position="104"/>
    </location>
</feature>
<evidence type="ECO:0000256" key="6">
    <source>
        <dbReference type="ARBA" id="ARBA00023125"/>
    </source>
</evidence>
<evidence type="ECO:0000256" key="4">
    <source>
        <dbReference type="ARBA" id="ARBA00022829"/>
    </source>
</evidence>
<keyword evidence="8 9" id="KW-0131">Cell cycle</keyword>
<dbReference type="SUPFAM" id="SSF56349">
    <property type="entry name" value="DNA breaking-rejoining enzymes"/>
    <property type="match status" value="1"/>
</dbReference>
<keyword evidence="5 9" id="KW-0229">DNA integration</keyword>
<reference evidence="13" key="1">
    <citation type="journal article" date="2017" name="Int. J. Syst. Evol. Microbiol.">
        <title>Notoacmeibacter marinus gen. nov., sp. nov., isolated from the gut of a limpet and proposal of Notoacmeibacteraceae fam. nov. in the order Rhizobiales of the class Alphaproteobacteria.</title>
        <authorList>
            <person name="Huang Z."/>
            <person name="Guo F."/>
            <person name="Lai Q."/>
        </authorList>
    </citation>
    <scope>NUCLEOTIDE SEQUENCE [LARGE SCALE GENOMIC DNA]</scope>
    <source>
        <strain evidence="13">XMTR2A4</strain>
    </source>
</reference>
<sequence>MSRDDSILTFATPDLLAARQSWLKNLAEERRVADLTLDAYERDTRQFLTFMTQYHGQLASFAILTKLKPTDFRAFLANRRKGGTAARSLGRNLSGIRSLLKFLERQGHASSAAATVARTPKKKRSLPKPLSVDEAQQVVELGEQIEEEGWIAARNAAVLTLLYGLGLRISEALGLPGDALIDPRQATLRITGKGSKTRMVPVLPAAVEAVAAYRKLCPYDLCADGPLFRGARGGALNPGVLQRDMQRLRRALGLPESATPHALRHSFATHLLSAGGDLRTIQELLGHASLSTTQLYTEVETARLMQIYDSAHPRGRAR</sequence>
<evidence type="ECO:0000256" key="1">
    <source>
        <dbReference type="ARBA" id="ARBA00004496"/>
    </source>
</evidence>
<dbReference type="Pfam" id="PF00589">
    <property type="entry name" value="Phage_integrase"/>
    <property type="match status" value="1"/>
</dbReference>
<dbReference type="SUPFAM" id="SSF47823">
    <property type="entry name" value="lambda integrase-like, N-terminal domain"/>
    <property type="match status" value="1"/>
</dbReference>
<dbReference type="AlphaFoldDB" id="A0A231V2C4"/>
<keyword evidence="3 9" id="KW-0132">Cell division</keyword>
<protein>
    <recommendedName>
        <fullName evidence="9">Tyrosine recombinase XerC</fullName>
    </recommendedName>
</protein>
<proteinExistence type="inferred from homology"/>
<keyword evidence="7 9" id="KW-0233">DNA recombination</keyword>
<dbReference type="InterPro" id="IPR011010">
    <property type="entry name" value="DNA_brk_join_enz"/>
</dbReference>
<dbReference type="InterPro" id="IPR002104">
    <property type="entry name" value="Integrase_catalytic"/>
</dbReference>
<dbReference type="InterPro" id="IPR050090">
    <property type="entry name" value="Tyrosine_recombinase_XerCD"/>
</dbReference>
<organism evidence="12 13">
    <name type="scientific">Notoacmeibacter marinus</name>
    <dbReference type="NCBI Taxonomy" id="1876515"/>
    <lineage>
        <taxon>Bacteria</taxon>
        <taxon>Pseudomonadati</taxon>
        <taxon>Pseudomonadota</taxon>
        <taxon>Alphaproteobacteria</taxon>
        <taxon>Hyphomicrobiales</taxon>
        <taxon>Notoacmeibacteraceae</taxon>
        <taxon>Notoacmeibacter</taxon>
    </lineage>
</organism>
<dbReference type="Gene3D" id="1.10.443.10">
    <property type="entry name" value="Intergrase catalytic core"/>
    <property type="match status" value="1"/>
</dbReference>
<dbReference type="InterPro" id="IPR004107">
    <property type="entry name" value="Integrase_SAM-like_N"/>
</dbReference>
<evidence type="ECO:0000259" key="11">
    <source>
        <dbReference type="PROSITE" id="PS51900"/>
    </source>
</evidence>
<evidence type="ECO:0000256" key="3">
    <source>
        <dbReference type="ARBA" id="ARBA00022618"/>
    </source>
</evidence>
<dbReference type="PANTHER" id="PTHR30349:SF90">
    <property type="entry name" value="TYROSINE RECOMBINASE XERD"/>
    <property type="match status" value="1"/>
</dbReference>
<dbReference type="PANTHER" id="PTHR30349">
    <property type="entry name" value="PHAGE INTEGRASE-RELATED"/>
    <property type="match status" value="1"/>
</dbReference>
<dbReference type="GO" id="GO:0051301">
    <property type="term" value="P:cell division"/>
    <property type="evidence" value="ECO:0007669"/>
    <property type="project" value="UniProtKB-KW"/>
</dbReference>
<dbReference type="InterPro" id="IPR023009">
    <property type="entry name" value="Tyrosine_recombinase_XerC/XerD"/>
</dbReference>
<dbReference type="PROSITE" id="PS51898">
    <property type="entry name" value="TYR_RECOMBINASE"/>
    <property type="match status" value="1"/>
</dbReference>
<dbReference type="Pfam" id="PF02899">
    <property type="entry name" value="Phage_int_SAM_1"/>
    <property type="match status" value="1"/>
</dbReference>
<dbReference type="Gene3D" id="1.10.150.130">
    <property type="match status" value="1"/>
</dbReference>
<name>A0A231V2C4_9HYPH</name>
<feature type="active site" evidence="9">
    <location>
        <position position="261"/>
    </location>
</feature>
<dbReference type="GO" id="GO:0003677">
    <property type="term" value="F:DNA binding"/>
    <property type="evidence" value="ECO:0007669"/>
    <property type="project" value="UniProtKB-UniRule"/>
</dbReference>
<dbReference type="GO" id="GO:0009037">
    <property type="term" value="F:tyrosine-based site-specific recombinase activity"/>
    <property type="evidence" value="ECO:0007669"/>
    <property type="project" value="UniProtKB-UniRule"/>
</dbReference>
<evidence type="ECO:0000313" key="12">
    <source>
        <dbReference type="EMBL" id="OXT02332.1"/>
    </source>
</evidence>
<comment type="subunit">
    <text evidence="9">Forms a cyclic heterotetrameric complex composed of two molecules of XerC and two molecules of XerD.</text>
</comment>
<evidence type="ECO:0000256" key="7">
    <source>
        <dbReference type="ARBA" id="ARBA00023172"/>
    </source>
</evidence>
<keyword evidence="2 9" id="KW-0963">Cytoplasm</keyword>
<evidence type="ECO:0000256" key="2">
    <source>
        <dbReference type="ARBA" id="ARBA00022490"/>
    </source>
</evidence>
<dbReference type="GO" id="GO:0006313">
    <property type="term" value="P:DNA transposition"/>
    <property type="evidence" value="ECO:0007669"/>
    <property type="project" value="UniProtKB-UniRule"/>
</dbReference>
<comment type="similarity">
    <text evidence="9">Belongs to the 'phage' integrase family. XerC subfamily.</text>
</comment>
<evidence type="ECO:0000259" key="10">
    <source>
        <dbReference type="PROSITE" id="PS51898"/>
    </source>
</evidence>
<dbReference type="InterPro" id="IPR013762">
    <property type="entry name" value="Integrase-like_cat_sf"/>
</dbReference>
<keyword evidence="4 9" id="KW-0159">Chromosome partition</keyword>
<dbReference type="PROSITE" id="PS51900">
    <property type="entry name" value="CB"/>
    <property type="match status" value="1"/>
</dbReference>
<feature type="domain" description="Tyr recombinase" evidence="10">
    <location>
        <begin position="125"/>
        <end position="309"/>
    </location>
</feature>
<dbReference type="EMBL" id="NBYO01000001">
    <property type="protein sequence ID" value="OXT02332.1"/>
    <property type="molecule type" value="Genomic_DNA"/>
</dbReference>
<feature type="active site" evidence="9">
    <location>
        <position position="168"/>
    </location>
</feature>
<dbReference type="HAMAP" id="MF_01808">
    <property type="entry name" value="Recomb_XerC_XerD"/>
    <property type="match status" value="1"/>
</dbReference>
<feature type="active site" evidence="9">
    <location>
        <position position="287"/>
    </location>
</feature>
<dbReference type="InterPro" id="IPR044068">
    <property type="entry name" value="CB"/>
</dbReference>
<keyword evidence="13" id="KW-1185">Reference proteome</keyword>
<accession>A0A231V2C4</accession>
<feature type="active site" description="O-(3'-phospho-DNA)-tyrosine intermediate" evidence="9">
    <location>
        <position position="296"/>
    </location>
</feature>
<keyword evidence="6 9" id="KW-0238">DNA-binding</keyword>
<feature type="active site" evidence="9">
    <location>
        <position position="264"/>
    </location>
</feature>
<evidence type="ECO:0000256" key="9">
    <source>
        <dbReference type="HAMAP-Rule" id="MF_01808"/>
    </source>
</evidence>
<feature type="active site" evidence="9">
    <location>
        <position position="193"/>
    </location>
</feature>
<comment type="subcellular location">
    <subcellularLocation>
        <location evidence="1 9">Cytoplasm</location>
    </subcellularLocation>
</comment>
<evidence type="ECO:0000313" key="13">
    <source>
        <dbReference type="Proteomes" id="UP000215405"/>
    </source>
</evidence>
<comment type="function">
    <text evidence="9">Site-specific tyrosine recombinase, which acts by catalyzing the cutting and rejoining of the recombining DNA molecules. The XerC-XerD complex is essential to convert dimers of the bacterial chromosome into monomers to permit their segregation at cell division. It also contributes to the segregational stability of plasmids.</text>
</comment>
<gene>
    <name evidence="9" type="primary">xerC</name>
    <name evidence="12" type="ORF">B7H23_05355</name>
</gene>
<comment type="caution">
    <text evidence="12">The sequence shown here is derived from an EMBL/GenBank/DDBJ whole genome shotgun (WGS) entry which is preliminary data.</text>
</comment>
<dbReference type="GO" id="GO:0007059">
    <property type="term" value="P:chromosome segregation"/>
    <property type="evidence" value="ECO:0007669"/>
    <property type="project" value="UniProtKB-UniRule"/>
</dbReference>
<evidence type="ECO:0000256" key="8">
    <source>
        <dbReference type="ARBA" id="ARBA00023306"/>
    </source>
</evidence>
<dbReference type="Proteomes" id="UP000215405">
    <property type="component" value="Unassembled WGS sequence"/>
</dbReference>
<evidence type="ECO:0000256" key="5">
    <source>
        <dbReference type="ARBA" id="ARBA00022908"/>
    </source>
</evidence>
<dbReference type="InterPro" id="IPR010998">
    <property type="entry name" value="Integrase_recombinase_N"/>
</dbReference>
<dbReference type="RefSeq" id="WP_094076288.1">
    <property type="nucleotide sequence ID" value="NZ_NBYO01000001.1"/>
</dbReference>
<dbReference type="GO" id="GO:0005737">
    <property type="term" value="C:cytoplasm"/>
    <property type="evidence" value="ECO:0007669"/>
    <property type="project" value="UniProtKB-SubCell"/>
</dbReference>